<dbReference type="EMBL" id="CP038439">
    <property type="protein sequence ID" value="QBX33643.1"/>
    <property type="molecule type" value="Genomic_DNA"/>
</dbReference>
<feature type="compositionally biased region" description="Polar residues" evidence="1">
    <location>
        <begin position="173"/>
        <end position="187"/>
    </location>
</feature>
<evidence type="ECO:0000313" key="4">
    <source>
        <dbReference type="EMBL" id="QBX33643.1"/>
    </source>
</evidence>
<gene>
    <name evidence="4" type="ORF">E4191_02085</name>
</gene>
<reference evidence="5" key="1">
    <citation type="submission" date="2019-03" db="EMBL/GenBank/DDBJ databases">
        <authorList>
            <person name="Li J."/>
        </authorList>
    </citation>
    <scope>NUCLEOTIDE SEQUENCE [LARGE SCALE GENOMIC DNA]</scope>
    <source>
        <strain evidence="5">2251</strain>
    </source>
</reference>
<evidence type="ECO:0000259" key="3">
    <source>
        <dbReference type="Pfam" id="PF13717"/>
    </source>
</evidence>
<dbReference type="KEGG" id="plia:E4191_02085"/>
<evidence type="ECO:0000256" key="1">
    <source>
        <dbReference type="SAM" id="MobiDB-lite"/>
    </source>
</evidence>
<name>A0A4P7HJB2_9RHOB</name>
<dbReference type="RefSeq" id="WP_135311940.1">
    <property type="nucleotide sequence ID" value="NZ_CP038439.1"/>
</dbReference>
<dbReference type="Pfam" id="PF13717">
    <property type="entry name" value="Zn_ribbon_4"/>
    <property type="match status" value="1"/>
</dbReference>
<sequence>MADIELICPGCGADYALPAGAIPPAGREVECSRCGHVWQATPPAPEGPLDLGSYTRPKGAARVAPATRRPGGGPTPLPAGNEDADDRPADIPLPPASKRLSPDLLDLLRDEVDREKRLRDAEAKGVEVRDRTAGDTETRADTGPAVPPNAPDQDENGISHAAGPGDEIDWPATTVTLPAGSSRSMTPMAQPPVLLTPAPDPMPAPAPAPVLLTPKPRPEPSPAREPMPVPRAEPSPRPAPAVPRPGLSPAALAANLRADGSAPDRAPQAPRGPAEAAPERRPAAYRIGLGLAALLVAAIIAVYLLAPVVQPQDGAVAQTLSAWRSDLDLARLWLDGLLRRLIP</sequence>
<proteinExistence type="predicted"/>
<feature type="compositionally biased region" description="Pro residues" evidence="1">
    <location>
        <begin position="198"/>
        <end position="208"/>
    </location>
</feature>
<evidence type="ECO:0000313" key="5">
    <source>
        <dbReference type="Proteomes" id="UP000296374"/>
    </source>
</evidence>
<keyword evidence="2" id="KW-1133">Transmembrane helix</keyword>
<dbReference type="InterPro" id="IPR011723">
    <property type="entry name" value="Znf/thioredoxin_put"/>
</dbReference>
<feature type="compositionally biased region" description="Basic and acidic residues" evidence="1">
    <location>
        <begin position="121"/>
        <end position="140"/>
    </location>
</feature>
<feature type="compositionally biased region" description="Pro residues" evidence="1">
    <location>
        <begin position="219"/>
        <end position="243"/>
    </location>
</feature>
<feature type="domain" description="Zinc finger/thioredoxin putative" evidence="3">
    <location>
        <begin position="7"/>
        <end position="38"/>
    </location>
</feature>
<dbReference type="NCBIfam" id="TIGR02098">
    <property type="entry name" value="MJ0042_CXXC"/>
    <property type="match status" value="1"/>
</dbReference>
<dbReference type="Proteomes" id="UP000296374">
    <property type="component" value="Chromosome"/>
</dbReference>
<dbReference type="AlphaFoldDB" id="A0A4P7HJB2"/>
<feature type="compositionally biased region" description="Low complexity" evidence="1">
    <location>
        <begin position="265"/>
        <end position="276"/>
    </location>
</feature>
<feature type="transmembrane region" description="Helical" evidence="2">
    <location>
        <begin position="287"/>
        <end position="306"/>
    </location>
</feature>
<feature type="compositionally biased region" description="Low complexity" evidence="1">
    <location>
        <begin position="60"/>
        <end position="69"/>
    </location>
</feature>
<accession>A0A4P7HJB2</accession>
<feature type="region of interest" description="Disordered" evidence="1">
    <location>
        <begin position="40"/>
        <end position="104"/>
    </location>
</feature>
<keyword evidence="2" id="KW-0472">Membrane</keyword>
<protein>
    <recommendedName>
        <fullName evidence="3">Zinc finger/thioredoxin putative domain-containing protein</fullName>
    </recommendedName>
</protein>
<evidence type="ECO:0000256" key="2">
    <source>
        <dbReference type="SAM" id="Phobius"/>
    </source>
</evidence>
<keyword evidence="2" id="KW-0812">Transmembrane</keyword>
<feature type="region of interest" description="Disordered" evidence="1">
    <location>
        <begin position="121"/>
        <end position="247"/>
    </location>
</feature>
<feature type="region of interest" description="Disordered" evidence="1">
    <location>
        <begin position="259"/>
        <end position="279"/>
    </location>
</feature>
<organism evidence="4 5">
    <name type="scientific">Paracoccus liaowanqingii</name>
    <dbReference type="NCBI Taxonomy" id="2560053"/>
    <lineage>
        <taxon>Bacteria</taxon>
        <taxon>Pseudomonadati</taxon>
        <taxon>Pseudomonadota</taxon>
        <taxon>Alphaproteobacteria</taxon>
        <taxon>Rhodobacterales</taxon>
        <taxon>Paracoccaceae</taxon>
        <taxon>Paracoccus</taxon>
    </lineage>
</organism>